<dbReference type="PANTHER" id="PTHR11061">
    <property type="entry name" value="RNA M5U METHYLTRANSFERASE"/>
    <property type="match status" value="1"/>
</dbReference>
<keyword evidence="7" id="KW-1185">Reference proteome</keyword>
<feature type="binding site" evidence="4">
    <location>
        <position position="284"/>
    </location>
    <ligand>
        <name>S-adenosyl-L-methionine</name>
        <dbReference type="ChEBI" id="CHEBI:59789"/>
    </ligand>
</feature>
<dbReference type="Gene3D" id="2.40.50.1070">
    <property type="match status" value="1"/>
</dbReference>
<gene>
    <name evidence="6" type="ORF">GGR89_001723</name>
</gene>
<dbReference type="AlphaFoldDB" id="A0A7X6BD15"/>
<keyword evidence="3 4" id="KW-0949">S-adenosyl-L-methionine</keyword>
<dbReference type="Pfam" id="PF05958">
    <property type="entry name" value="tRNA_U5-meth_tr"/>
    <property type="match status" value="1"/>
</dbReference>
<keyword evidence="2 4" id="KW-0808">Transferase</keyword>
<feature type="binding site" evidence="4">
    <location>
        <position position="238"/>
    </location>
    <ligand>
        <name>S-adenosyl-L-methionine</name>
        <dbReference type="ChEBI" id="CHEBI:59789"/>
    </ligand>
</feature>
<dbReference type="Proteomes" id="UP000531251">
    <property type="component" value="Unassembled WGS sequence"/>
</dbReference>
<reference evidence="6 7" key="1">
    <citation type="submission" date="2020-03" db="EMBL/GenBank/DDBJ databases">
        <title>Genomic Encyclopedia of Type Strains, Phase IV (KMG-IV): sequencing the most valuable type-strain genomes for metagenomic binning, comparative biology and taxonomic classification.</title>
        <authorList>
            <person name="Goeker M."/>
        </authorList>
    </citation>
    <scope>NUCLEOTIDE SEQUENCE [LARGE SCALE GENOMIC DNA]</scope>
    <source>
        <strain evidence="6 7">DSM 7225</strain>
    </source>
</reference>
<feature type="active site" description="Nucleophile" evidence="4">
    <location>
        <position position="356"/>
    </location>
</feature>
<comment type="caution">
    <text evidence="6">The sequence shown here is derived from an EMBL/GenBank/DDBJ whole genome shotgun (WGS) entry which is preliminary data.</text>
</comment>
<evidence type="ECO:0000256" key="5">
    <source>
        <dbReference type="PROSITE-ProRule" id="PRU10015"/>
    </source>
</evidence>
<dbReference type="InterPro" id="IPR010280">
    <property type="entry name" value="U5_MeTrfase_fam"/>
</dbReference>
<proteinExistence type="inferred from homology"/>
<dbReference type="Gene3D" id="3.40.50.150">
    <property type="entry name" value="Vaccinia Virus protein VP39"/>
    <property type="match status" value="1"/>
</dbReference>
<dbReference type="GO" id="GO:0070041">
    <property type="term" value="F:rRNA (uridine-C5-)-methyltransferase activity"/>
    <property type="evidence" value="ECO:0007669"/>
    <property type="project" value="TreeGrafter"/>
</dbReference>
<feature type="active site" evidence="5">
    <location>
        <position position="356"/>
    </location>
</feature>
<organism evidence="6 7">
    <name type="scientific">Sphingomonas trueperi</name>
    <dbReference type="NCBI Taxonomy" id="53317"/>
    <lineage>
        <taxon>Bacteria</taxon>
        <taxon>Pseudomonadati</taxon>
        <taxon>Pseudomonadota</taxon>
        <taxon>Alphaproteobacteria</taxon>
        <taxon>Sphingomonadales</taxon>
        <taxon>Sphingomonadaceae</taxon>
        <taxon>Sphingomonas</taxon>
    </lineage>
</organism>
<evidence type="ECO:0000256" key="2">
    <source>
        <dbReference type="ARBA" id="ARBA00022679"/>
    </source>
</evidence>
<protein>
    <submittedName>
        <fullName evidence="6">23S rRNA (Uracil1939-C5)-methyltransferase</fullName>
        <ecNumber evidence="6">2.1.1.190</ecNumber>
    </submittedName>
</protein>
<comment type="similarity">
    <text evidence="4">Belongs to the class I-like SAM-binding methyltransferase superfamily. RNA M5U methyltransferase family.</text>
</comment>
<dbReference type="InterPro" id="IPR030390">
    <property type="entry name" value="MeTrfase_TrmA_AS"/>
</dbReference>
<keyword evidence="1 4" id="KW-0489">Methyltransferase</keyword>
<name>A0A7X6BD15_9SPHN</name>
<dbReference type="SUPFAM" id="SSF53335">
    <property type="entry name" value="S-adenosyl-L-methionine-dependent methyltransferases"/>
    <property type="match status" value="1"/>
</dbReference>
<evidence type="ECO:0000313" key="7">
    <source>
        <dbReference type="Proteomes" id="UP000531251"/>
    </source>
</evidence>
<dbReference type="PANTHER" id="PTHR11061:SF49">
    <property type="entry name" value="23S RRNA (URACIL(1939)-C(5))-METHYLTRANSFERASE RLMD"/>
    <property type="match status" value="1"/>
</dbReference>
<evidence type="ECO:0000256" key="3">
    <source>
        <dbReference type="ARBA" id="ARBA00022691"/>
    </source>
</evidence>
<dbReference type="InterPro" id="IPR029063">
    <property type="entry name" value="SAM-dependent_MTases_sf"/>
</dbReference>
<evidence type="ECO:0000313" key="6">
    <source>
        <dbReference type="EMBL" id="NJB97411.1"/>
    </source>
</evidence>
<sequence length="398" mass="42606">MSVSEVEVVRVAARGDGVTSDGRHFPLTAPGDWVGEDGAVRPGPHHQTPPCRHFPGCGGCQLQHLDDEMWSHFLAERVRTALAAQGLETEIRTPLLSPPRTRRRATLHAERRGKQVRIGFTEAGSHKLIDLAECHVLAPELFALLAPLRRLFATLLPDARRVNVHLALSDQGRDVLVEGIDPEGLAAAEAITAFAQTEKLARFAIDEGFGPTARWEPVPVTITLGGIAVPLPSGSFLQATPEGEAALVAAVREIAGGAGAVADLFAGLGTFTFALNQARVYAGEAARDAILSLKAAGGAAGRQVFGDHRDLFRRPLATAELDRFDAVVLDPPRAGAREQVGELAGSKAPILAYVSCNPSTFARDAEVLCKGGYRLEWVQPVGQFRWSTHVELAAKFTR</sequence>
<accession>A0A7X6BD15</accession>
<dbReference type="EMBL" id="JAATJB010000004">
    <property type="protein sequence ID" value="NJB97411.1"/>
    <property type="molecule type" value="Genomic_DNA"/>
</dbReference>
<evidence type="ECO:0000256" key="1">
    <source>
        <dbReference type="ARBA" id="ARBA00022603"/>
    </source>
</evidence>
<evidence type="ECO:0000256" key="4">
    <source>
        <dbReference type="PROSITE-ProRule" id="PRU01024"/>
    </source>
</evidence>
<dbReference type="PROSITE" id="PS01230">
    <property type="entry name" value="TRMA_1"/>
    <property type="match status" value="1"/>
</dbReference>
<feature type="binding site" evidence="4">
    <location>
        <position position="265"/>
    </location>
    <ligand>
        <name>S-adenosyl-L-methionine</name>
        <dbReference type="ChEBI" id="CHEBI:59789"/>
    </ligand>
</feature>
<dbReference type="PROSITE" id="PS51687">
    <property type="entry name" value="SAM_MT_RNA_M5U"/>
    <property type="match status" value="1"/>
</dbReference>
<dbReference type="EC" id="2.1.1.190" evidence="6"/>
<feature type="binding site" evidence="4">
    <location>
        <position position="330"/>
    </location>
    <ligand>
        <name>S-adenosyl-L-methionine</name>
        <dbReference type="ChEBI" id="CHEBI:59789"/>
    </ligand>
</feature>
<dbReference type="GO" id="GO:0070475">
    <property type="term" value="P:rRNA base methylation"/>
    <property type="evidence" value="ECO:0007669"/>
    <property type="project" value="TreeGrafter"/>
</dbReference>